<dbReference type="EMBL" id="ML977146">
    <property type="protein sequence ID" value="KAF1989023.1"/>
    <property type="molecule type" value="Genomic_DNA"/>
</dbReference>
<name>A0A6G1H713_9PEZI</name>
<gene>
    <name evidence="1" type="ORF">K402DRAFT_391177</name>
</gene>
<accession>A0A6G1H713</accession>
<proteinExistence type="predicted"/>
<sequence>MAFKPRSTRRSMSRASYYAIGFAVFIIFVLNIVLSAIYSRENVPVSHDFENFEGREDCGVTLSNLYTAPDLPEKVDKNNQPYCAYRNELLEALSGGGRGGFDESYRPKGCHYRWYSSSEICMILERVDGLIFIGDDMLRDIYAAFNMLLRQNLASGALAQWKMDEHQREICRCENQFANYRCSPFVVSTSLEVEERNLEGHHESPYLCHRVPHIFLSTTSSPAPEGHHEILHDLLSSKPRTYKPFPVIHSLGISTGLSYDTATSSMDEFLNTADSFDRASPFLWVGPAAAGHLAPGKPVWKYSMETANEARKRGMEVLNMWNMTVQASSWDGERYGMKVALVQAMMIVNWLAKLESS</sequence>
<dbReference type="OrthoDB" id="5373426at2759"/>
<evidence type="ECO:0000313" key="2">
    <source>
        <dbReference type="Proteomes" id="UP000800041"/>
    </source>
</evidence>
<reference evidence="1" key="1">
    <citation type="journal article" date="2020" name="Stud. Mycol.">
        <title>101 Dothideomycetes genomes: a test case for predicting lifestyles and emergence of pathogens.</title>
        <authorList>
            <person name="Haridas S."/>
            <person name="Albert R."/>
            <person name="Binder M."/>
            <person name="Bloem J."/>
            <person name="Labutti K."/>
            <person name="Salamov A."/>
            <person name="Andreopoulos B."/>
            <person name="Baker S."/>
            <person name="Barry K."/>
            <person name="Bills G."/>
            <person name="Bluhm B."/>
            <person name="Cannon C."/>
            <person name="Castanera R."/>
            <person name="Culley D."/>
            <person name="Daum C."/>
            <person name="Ezra D."/>
            <person name="Gonzalez J."/>
            <person name="Henrissat B."/>
            <person name="Kuo A."/>
            <person name="Liang C."/>
            <person name="Lipzen A."/>
            <person name="Lutzoni F."/>
            <person name="Magnuson J."/>
            <person name="Mondo S."/>
            <person name="Nolan M."/>
            <person name="Ohm R."/>
            <person name="Pangilinan J."/>
            <person name="Park H.-J."/>
            <person name="Ramirez L."/>
            <person name="Alfaro M."/>
            <person name="Sun H."/>
            <person name="Tritt A."/>
            <person name="Yoshinaga Y."/>
            <person name="Zwiers L.-H."/>
            <person name="Turgeon B."/>
            <person name="Goodwin S."/>
            <person name="Spatafora J."/>
            <person name="Crous P."/>
            <person name="Grigoriev I."/>
        </authorList>
    </citation>
    <scope>NUCLEOTIDE SEQUENCE</scope>
    <source>
        <strain evidence="1">CBS 113979</strain>
    </source>
</reference>
<protein>
    <submittedName>
        <fullName evidence="1">Uncharacterized protein</fullName>
    </submittedName>
</protein>
<evidence type="ECO:0000313" key="1">
    <source>
        <dbReference type="EMBL" id="KAF1989023.1"/>
    </source>
</evidence>
<feature type="non-terminal residue" evidence="1">
    <location>
        <position position="1"/>
    </location>
</feature>
<dbReference type="Proteomes" id="UP000800041">
    <property type="component" value="Unassembled WGS sequence"/>
</dbReference>
<organism evidence="1 2">
    <name type="scientific">Aulographum hederae CBS 113979</name>
    <dbReference type="NCBI Taxonomy" id="1176131"/>
    <lineage>
        <taxon>Eukaryota</taxon>
        <taxon>Fungi</taxon>
        <taxon>Dikarya</taxon>
        <taxon>Ascomycota</taxon>
        <taxon>Pezizomycotina</taxon>
        <taxon>Dothideomycetes</taxon>
        <taxon>Pleosporomycetidae</taxon>
        <taxon>Aulographales</taxon>
        <taxon>Aulographaceae</taxon>
    </lineage>
</organism>
<keyword evidence="2" id="KW-1185">Reference proteome</keyword>
<dbReference type="AlphaFoldDB" id="A0A6G1H713"/>